<dbReference type="Proteomes" id="UP000005824">
    <property type="component" value="Unassembled WGS sequence"/>
</dbReference>
<keyword evidence="2" id="KW-0812">Transmembrane</keyword>
<dbReference type="STRING" id="497964.CfE428DRAFT_2153"/>
<keyword evidence="4" id="KW-1185">Reference proteome</keyword>
<dbReference type="InParanoid" id="B4CZR5"/>
<keyword evidence="2" id="KW-0472">Membrane</keyword>
<dbReference type="AlphaFoldDB" id="B4CZR5"/>
<dbReference type="RefSeq" id="WP_006979478.1">
    <property type="nucleotide sequence ID" value="NZ_ABVL01000005.1"/>
</dbReference>
<name>B4CZR5_9BACT</name>
<feature type="compositionally biased region" description="Basic residues" evidence="1">
    <location>
        <begin position="186"/>
        <end position="209"/>
    </location>
</feature>
<proteinExistence type="predicted"/>
<evidence type="ECO:0000313" key="4">
    <source>
        <dbReference type="Proteomes" id="UP000005824"/>
    </source>
</evidence>
<protein>
    <recommendedName>
        <fullName evidence="5">DUF4115 domain-containing protein</fullName>
    </recommendedName>
</protein>
<evidence type="ECO:0000313" key="3">
    <source>
        <dbReference type="EMBL" id="EDY20229.1"/>
    </source>
</evidence>
<sequence length="341" mass="36437">MRSKRTIIRCFANNIYAKGFLQIYARFLNVDVSDFSRTLDNANPISVSDYQYLSNAPTPRREVTRVERDERKPPSLAPLFFFVIIILLGVGAFWIVTKYRQITGDEAAKGSHPTEAIVSAPATPQPVAATPAPVPAPVACPSCHSASGSGFRPGRASHSCGATAATIATGLALYQRRPDSRAGNPSRRHPAGGHSRHASQQRSGGHRHAGPGGQSRPPVGHRHSGPGFRAGARGAGPVLPRTSDQDFVTPTAVSSTDPAARPAPASGVNEVLVATTKRTWVTVRKDDPKGPPIFSDYVYPSANPLKLKGARFFIDTPDPNSVQITKNGLPYAYQAPNIPVQ</sequence>
<organism evidence="3 4">
    <name type="scientific">Chthoniobacter flavus Ellin428</name>
    <dbReference type="NCBI Taxonomy" id="497964"/>
    <lineage>
        <taxon>Bacteria</taxon>
        <taxon>Pseudomonadati</taxon>
        <taxon>Verrucomicrobiota</taxon>
        <taxon>Spartobacteria</taxon>
        <taxon>Chthoniobacterales</taxon>
        <taxon>Chthoniobacteraceae</taxon>
        <taxon>Chthoniobacter</taxon>
    </lineage>
</organism>
<dbReference type="EMBL" id="ABVL01000005">
    <property type="protein sequence ID" value="EDY20229.1"/>
    <property type="molecule type" value="Genomic_DNA"/>
</dbReference>
<gene>
    <name evidence="3" type="ORF">CfE428DRAFT_2153</name>
</gene>
<accession>B4CZR5</accession>
<evidence type="ECO:0008006" key="5">
    <source>
        <dbReference type="Google" id="ProtNLM"/>
    </source>
</evidence>
<dbReference type="PANTHER" id="PTHR34475:SF1">
    <property type="entry name" value="CYTOSKELETON PROTEIN RODZ"/>
    <property type="match status" value="1"/>
</dbReference>
<dbReference type="PANTHER" id="PTHR34475">
    <property type="match status" value="1"/>
</dbReference>
<feature type="region of interest" description="Disordered" evidence="1">
    <location>
        <begin position="175"/>
        <end position="265"/>
    </location>
</feature>
<evidence type="ECO:0000256" key="1">
    <source>
        <dbReference type="SAM" id="MobiDB-lite"/>
    </source>
</evidence>
<reference evidence="3 4" key="1">
    <citation type="journal article" date="2011" name="J. Bacteriol.">
        <title>Genome sequence of Chthoniobacter flavus Ellin428, an aerobic heterotrophic soil bacterium.</title>
        <authorList>
            <person name="Kant R."/>
            <person name="van Passel M.W."/>
            <person name="Palva A."/>
            <person name="Lucas S."/>
            <person name="Lapidus A."/>
            <person name="Glavina Del Rio T."/>
            <person name="Dalin E."/>
            <person name="Tice H."/>
            <person name="Bruce D."/>
            <person name="Goodwin L."/>
            <person name="Pitluck S."/>
            <person name="Larimer F.W."/>
            <person name="Land M.L."/>
            <person name="Hauser L."/>
            <person name="Sangwan P."/>
            <person name="de Vos W.M."/>
            <person name="Janssen P.H."/>
            <person name="Smidt H."/>
        </authorList>
    </citation>
    <scope>NUCLEOTIDE SEQUENCE [LARGE SCALE GENOMIC DNA]</scope>
    <source>
        <strain evidence="3 4">Ellin428</strain>
    </source>
</reference>
<feature type="transmembrane region" description="Helical" evidence="2">
    <location>
        <begin position="75"/>
        <end position="96"/>
    </location>
</feature>
<feature type="compositionally biased region" description="Low complexity" evidence="1">
    <location>
        <begin position="225"/>
        <end position="237"/>
    </location>
</feature>
<feature type="compositionally biased region" description="Polar residues" evidence="1">
    <location>
        <begin position="245"/>
        <end position="257"/>
    </location>
</feature>
<dbReference type="InterPro" id="IPR050400">
    <property type="entry name" value="Bact_Cytoskel_RodZ"/>
</dbReference>
<evidence type="ECO:0000256" key="2">
    <source>
        <dbReference type="SAM" id="Phobius"/>
    </source>
</evidence>
<keyword evidence="2" id="KW-1133">Transmembrane helix</keyword>
<comment type="caution">
    <text evidence="3">The sequence shown here is derived from an EMBL/GenBank/DDBJ whole genome shotgun (WGS) entry which is preliminary data.</text>
</comment>